<keyword evidence="9" id="KW-0999">Mitochondrion inner membrane</keyword>
<keyword evidence="6" id="KW-0813">Transport</keyword>
<protein>
    <recommendedName>
        <fullName evidence="5">NADH dehydrogenase [ubiquinone] 1 beta subcomplex subunit 4</fullName>
    </recommendedName>
    <alternativeName>
        <fullName evidence="14">Complex I-B15</fullName>
    </alternativeName>
    <alternativeName>
        <fullName evidence="15">NADH-ubiquinone oxidoreductase B15 subunit</fullName>
    </alternativeName>
</protein>
<comment type="caution">
    <text evidence="18">The sequence shown here is derived from an EMBL/GenBank/DDBJ whole genome shotgun (WGS) entry which is preliminary data.</text>
</comment>
<sequence length="272" mass="30596">MSLFFSCTTRLYRRLWKSLFLCTLSRVSAPAAAARLYSSISRCAVSSSPVRLWFSVYTCGTKPIFSVSKPPLCTISVHSVWKQSSVSVMFMWKRKVRKKSSTASCFCGVEGAVFRGEAAASARSWIAFTVASKSSSPSYRRAEEERSAMRSNLKLQYQTQLNNPHRKALIEDPALNRWMYARAHTYPHFKATFKTSLTGLLFGVVPIFALYYLFKTDRDSAGEQNSRIRREQQHLPPDEADAPSPPYSLTPAFPPPSGSGPQDESFRCSRDL</sequence>
<evidence type="ECO:0000256" key="14">
    <source>
        <dbReference type="ARBA" id="ARBA00030212"/>
    </source>
</evidence>
<evidence type="ECO:0000256" key="6">
    <source>
        <dbReference type="ARBA" id="ARBA00022448"/>
    </source>
</evidence>
<dbReference type="Pfam" id="PF07225">
    <property type="entry name" value="NDUF_B4"/>
    <property type="match status" value="1"/>
</dbReference>
<keyword evidence="8 17" id="KW-0812">Transmembrane</keyword>
<name>A0A7J5XG82_DISMA</name>
<dbReference type="OrthoDB" id="5818798at2759"/>
<evidence type="ECO:0000256" key="11">
    <source>
        <dbReference type="ARBA" id="ARBA00022989"/>
    </source>
</evidence>
<evidence type="ECO:0000256" key="1">
    <source>
        <dbReference type="ARBA" id="ARBA00003195"/>
    </source>
</evidence>
<keyword evidence="11 17" id="KW-1133">Transmembrane helix</keyword>
<feature type="transmembrane region" description="Helical" evidence="17">
    <location>
        <begin position="197"/>
        <end position="214"/>
    </location>
</feature>
<gene>
    <name evidence="18" type="ORF">F7725_028528</name>
</gene>
<dbReference type="AlphaFoldDB" id="A0A7J5XG82"/>
<feature type="compositionally biased region" description="Basic and acidic residues" evidence="16">
    <location>
        <begin position="223"/>
        <end position="237"/>
    </location>
</feature>
<feature type="compositionally biased region" description="Pro residues" evidence="16">
    <location>
        <begin position="243"/>
        <end position="258"/>
    </location>
</feature>
<dbReference type="InterPro" id="IPR009866">
    <property type="entry name" value="NADH_UbQ_OxRdtase_NDUFB4_su"/>
</dbReference>
<reference evidence="18 19" key="1">
    <citation type="submission" date="2020-03" db="EMBL/GenBank/DDBJ databases">
        <title>Dissostichus mawsoni Genome sequencing and assembly.</title>
        <authorList>
            <person name="Park H."/>
        </authorList>
    </citation>
    <scope>NUCLEOTIDE SEQUENCE [LARGE SCALE GENOMIC DNA]</scope>
    <source>
        <strain evidence="18">DM0001</strain>
        <tissue evidence="18">Muscle</tissue>
    </source>
</reference>
<evidence type="ECO:0000256" key="8">
    <source>
        <dbReference type="ARBA" id="ARBA00022692"/>
    </source>
</evidence>
<evidence type="ECO:0000256" key="15">
    <source>
        <dbReference type="ARBA" id="ARBA00030987"/>
    </source>
</evidence>
<keyword evidence="12" id="KW-0496">Mitochondrion</keyword>
<comment type="subunit">
    <text evidence="4">Complex I is composed of 45 different subunits.</text>
</comment>
<dbReference type="GO" id="GO:0005743">
    <property type="term" value="C:mitochondrial inner membrane"/>
    <property type="evidence" value="ECO:0007669"/>
    <property type="project" value="UniProtKB-SubCell"/>
</dbReference>
<keyword evidence="19" id="KW-1185">Reference proteome</keyword>
<dbReference type="PANTHER" id="PTHR15469">
    <property type="entry name" value="NADH-UBIQUINONE OXIDOREDUCTASE B15 SUBUNIT"/>
    <property type="match status" value="1"/>
</dbReference>
<evidence type="ECO:0000256" key="5">
    <source>
        <dbReference type="ARBA" id="ARBA00018681"/>
    </source>
</evidence>
<evidence type="ECO:0000256" key="10">
    <source>
        <dbReference type="ARBA" id="ARBA00022982"/>
    </source>
</evidence>
<comment type="function">
    <text evidence="1">Accessory subunit of the mitochondrial membrane respiratory chain NADH dehydrogenase (Complex I), that is believed not to be involved in catalysis. Complex I functions in the transfer of electrons from NADH to the respiratory chain. The immediate electron acceptor for the enzyme is believed to be ubiquinone.</text>
</comment>
<accession>A0A7J5XG82</accession>
<keyword evidence="7" id="KW-0679">Respiratory chain</keyword>
<proteinExistence type="inferred from homology"/>
<evidence type="ECO:0000256" key="3">
    <source>
        <dbReference type="ARBA" id="ARBA00007260"/>
    </source>
</evidence>
<evidence type="ECO:0000256" key="2">
    <source>
        <dbReference type="ARBA" id="ARBA00004298"/>
    </source>
</evidence>
<evidence type="ECO:0000256" key="13">
    <source>
        <dbReference type="ARBA" id="ARBA00023136"/>
    </source>
</evidence>
<comment type="similarity">
    <text evidence="3">Belongs to the complex I NDUFB4 subunit family.</text>
</comment>
<evidence type="ECO:0000256" key="7">
    <source>
        <dbReference type="ARBA" id="ARBA00022660"/>
    </source>
</evidence>
<evidence type="ECO:0000256" key="4">
    <source>
        <dbReference type="ARBA" id="ARBA00011533"/>
    </source>
</evidence>
<evidence type="ECO:0000256" key="9">
    <source>
        <dbReference type="ARBA" id="ARBA00022792"/>
    </source>
</evidence>
<evidence type="ECO:0000313" key="19">
    <source>
        <dbReference type="Proteomes" id="UP000518266"/>
    </source>
</evidence>
<dbReference type="PANTHER" id="PTHR15469:SF0">
    <property type="entry name" value="NADH DEHYDROGENASE [UBIQUINONE] 1 BETA SUBCOMPLEX SUBUNIT 4"/>
    <property type="match status" value="1"/>
</dbReference>
<dbReference type="EMBL" id="JAAKFY010000024">
    <property type="protein sequence ID" value="KAF3835970.1"/>
    <property type="molecule type" value="Genomic_DNA"/>
</dbReference>
<dbReference type="Proteomes" id="UP000518266">
    <property type="component" value="Unassembled WGS sequence"/>
</dbReference>
<evidence type="ECO:0000256" key="16">
    <source>
        <dbReference type="SAM" id="MobiDB-lite"/>
    </source>
</evidence>
<evidence type="ECO:0000313" key="18">
    <source>
        <dbReference type="EMBL" id="KAF3835970.1"/>
    </source>
</evidence>
<evidence type="ECO:0000256" key="12">
    <source>
        <dbReference type="ARBA" id="ARBA00023128"/>
    </source>
</evidence>
<evidence type="ECO:0000256" key="17">
    <source>
        <dbReference type="SAM" id="Phobius"/>
    </source>
</evidence>
<feature type="region of interest" description="Disordered" evidence="16">
    <location>
        <begin position="223"/>
        <end position="272"/>
    </location>
</feature>
<keyword evidence="13 17" id="KW-0472">Membrane</keyword>
<comment type="subcellular location">
    <subcellularLocation>
        <location evidence="2">Mitochondrion inner membrane</location>
        <topology evidence="2">Single-pass membrane protein</topology>
        <orientation evidence="2">Matrix side</orientation>
    </subcellularLocation>
</comment>
<keyword evidence="10" id="KW-0249">Electron transport</keyword>
<organism evidence="18 19">
    <name type="scientific">Dissostichus mawsoni</name>
    <name type="common">Antarctic cod</name>
    <dbReference type="NCBI Taxonomy" id="36200"/>
    <lineage>
        <taxon>Eukaryota</taxon>
        <taxon>Metazoa</taxon>
        <taxon>Chordata</taxon>
        <taxon>Craniata</taxon>
        <taxon>Vertebrata</taxon>
        <taxon>Euteleostomi</taxon>
        <taxon>Actinopterygii</taxon>
        <taxon>Neopterygii</taxon>
        <taxon>Teleostei</taxon>
        <taxon>Neoteleostei</taxon>
        <taxon>Acanthomorphata</taxon>
        <taxon>Eupercaria</taxon>
        <taxon>Perciformes</taxon>
        <taxon>Notothenioidei</taxon>
        <taxon>Nototheniidae</taxon>
        <taxon>Dissostichus</taxon>
    </lineage>
</organism>